<keyword evidence="2 4" id="KW-0808">Transferase</keyword>
<dbReference type="Pfam" id="PF14574">
    <property type="entry name" value="RACo_C_ter"/>
    <property type="match status" value="1"/>
</dbReference>
<feature type="domain" description="Hcy-binding" evidence="5">
    <location>
        <begin position="377"/>
        <end position="713"/>
    </location>
</feature>
<comment type="pathway">
    <text evidence="3">Amino-acid biosynthesis; L-methionine biosynthesis via de novo pathway.</text>
</comment>
<dbReference type="InterPro" id="IPR041414">
    <property type="entry name" value="Raco-like_middle"/>
</dbReference>
<dbReference type="GO" id="GO:0046872">
    <property type="term" value="F:metal ion binding"/>
    <property type="evidence" value="ECO:0007669"/>
    <property type="project" value="UniProtKB-KW"/>
</dbReference>
<evidence type="ECO:0000313" key="6">
    <source>
        <dbReference type="EMBL" id="CAI8033691.1"/>
    </source>
</evidence>
<evidence type="ECO:0000259" key="5">
    <source>
        <dbReference type="PROSITE" id="PS50970"/>
    </source>
</evidence>
<gene>
    <name evidence="6" type="ORF">GBAR_LOCUS19004</name>
</gene>
<keyword evidence="4" id="KW-0479">Metal-binding</keyword>
<dbReference type="EMBL" id="CASHTH010002684">
    <property type="protein sequence ID" value="CAI8033691.1"/>
    <property type="molecule type" value="Genomic_DNA"/>
</dbReference>
<evidence type="ECO:0000256" key="3">
    <source>
        <dbReference type="ARBA" id="ARBA00034478"/>
    </source>
</evidence>
<feature type="binding site" evidence="4">
    <location>
        <position position="698"/>
    </location>
    <ligand>
        <name>Zn(2+)</name>
        <dbReference type="ChEBI" id="CHEBI:29105"/>
    </ligand>
</feature>
<feature type="binding site" evidence="4">
    <location>
        <position position="618"/>
    </location>
    <ligand>
        <name>Zn(2+)</name>
        <dbReference type="ChEBI" id="CHEBI:29105"/>
    </ligand>
</feature>
<keyword evidence="1 4" id="KW-0489">Methyltransferase</keyword>
<dbReference type="GO" id="GO:0032259">
    <property type="term" value="P:methylation"/>
    <property type="evidence" value="ECO:0007669"/>
    <property type="project" value="UniProtKB-KW"/>
</dbReference>
<dbReference type="PANTHER" id="PTHR42895">
    <property type="entry name" value="IRON-SULFUR CLUSTER-BINDING PROTEIN-RELATED"/>
    <property type="match status" value="1"/>
</dbReference>
<evidence type="ECO:0000313" key="7">
    <source>
        <dbReference type="Proteomes" id="UP001174909"/>
    </source>
</evidence>
<protein>
    <submittedName>
        <fullName evidence="6">Bifunctional homocysteine S-methyltransferase/5,10-methylenetetrahydrofolate reductase</fullName>
    </submittedName>
</protein>
<dbReference type="Gene3D" id="3.20.20.330">
    <property type="entry name" value="Homocysteine-binding-like domain"/>
    <property type="match status" value="1"/>
</dbReference>
<feature type="binding site" evidence="4">
    <location>
        <position position="699"/>
    </location>
    <ligand>
        <name>Zn(2+)</name>
        <dbReference type="ChEBI" id="CHEBI:29105"/>
    </ligand>
</feature>
<dbReference type="GO" id="GO:0008168">
    <property type="term" value="F:methyltransferase activity"/>
    <property type="evidence" value="ECO:0007669"/>
    <property type="project" value="UniProtKB-UniRule"/>
</dbReference>
<keyword evidence="4" id="KW-0862">Zinc</keyword>
<dbReference type="InterPro" id="IPR052911">
    <property type="entry name" value="Corrinoid_activation_enz"/>
</dbReference>
<dbReference type="PROSITE" id="PS50970">
    <property type="entry name" value="HCY"/>
    <property type="match status" value="1"/>
</dbReference>
<comment type="caution">
    <text evidence="6">The sequence shown here is derived from an EMBL/GenBank/DDBJ whole genome shotgun (WGS) entry which is preliminary data.</text>
</comment>
<comment type="cofactor">
    <cofactor evidence="4">
        <name>Zn(2+)</name>
        <dbReference type="ChEBI" id="CHEBI:29105"/>
    </cofactor>
</comment>
<dbReference type="InterPro" id="IPR036589">
    <property type="entry name" value="HCY_dom_sf"/>
</dbReference>
<dbReference type="Gene3D" id="3.30.420.480">
    <property type="entry name" value="Domain of unknown function (DUF4445)"/>
    <property type="match status" value="1"/>
</dbReference>
<dbReference type="PANTHER" id="PTHR42895:SF2">
    <property type="entry name" value="IRON-SULFUR CLUSTER PROTEIN"/>
    <property type="match status" value="1"/>
</dbReference>
<dbReference type="InterPro" id="IPR042259">
    <property type="entry name" value="Raco-like_middle_sf"/>
</dbReference>
<evidence type="ECO:0000256" key="4">
    <source>
        <dbReference type="PROSITE-ProRule" id="PRU00333"/>
    </source>
</evidence>
<proteinExistence type="predicted"/>
<evidence type="ECO:0000256" key="2">
    <source>
        <dbReference type="ARBA" id="ARBA00022679"/>
    </source>
</evidence>
<dbReference type="AlphaFoldDB" id="A0AA35SRM3"/>
<keyword evidence="7" id="KW-1185">Reference proteome</keyword>
<organism evidence="6 7">
    <name type="scientific">Geodia barretti</name>
    <name type="common">Barrett's horny sponge</name>
    <dbReference type="NCBI Taxonomy" id="519541"/>
    <lineage>
        <taxon>Eukaryota</taxon>
        <taxon>Metazoa</taxon>
        <taxon>Porifera</taxon>
        <taxon>Demospongiae</taxon>
        <taxon>Heteroscleromorpha</taxon>
        <taxon>Tetractinellida</taxon>
        <taxon>Astrophorina</taxon>
        <taxon>Geodiidae</taxon>
        <taxon>Geodia</taxon>
    </lineage>
</organism>
<dbReference type="Proteomes" id="UP001174909">
    <property type="component" value="Unassembled WGS sequence"/>
</dbReference>
<dbReference type="InterPro" id="IPR027980">
    <property type="entry name" value="RACo_C"/>
</dbReference>
<dbReference type="Pfam" id="PF17651">
    <property type="entry name" value="Raco_middle"/>
    <property type="match status" value="1"/>
</dbReference>
<dbReference type="SUPFAM" id="SSF82282">
    <property type="entry name" value="Homocysteine S-methyltransferase"/>
    <property type="match status" value="1"/>
</dbReference>
<sequence>MKQKPSSEITTVSPAKQLFLILTRTSSSHPLRRSPRILTHTVTTDDGTAELNPRVTHRDGVVYYHDEPIDRYRGHLYGLALDIGTTTVVANLVDLENGKTVSVSSFENPQRFGGSDIMNRISYDGEFQGELRRSLIAALNSEIMEVCERHHFVRQEIYEVVVAGNTTMRDIFFKHDVQSIGQKPYKSLIEHEYREGTRSTTSLIEKVRRLGIRANPKAMVYSLPLIASHVGADVAADLVSIGIPAQDEVIMLVDVGTNTEVVVGNAKRMVAASCPAGPAFEGGGIEYGMPAYPGAIESVKWNDGQLNYETIGGETPEGETPQGLCGSGLISLLAELRRNNQMSPKGVFADRKQRVMSLLPEHGITFSREDASNLAQAKAANYCGQYIVLRHFGCVPKDITKLFLAGGFANYVNLQDAIEIGFLAPVPEANVVKIGNAAVAGAEAIGTNTFVASPLHLEMAGQDLSDAKRLTRLAVQHAKTAIAQSGRDVYIAGSVGPSPGAIEADSGDTTFGIPNADAREAHKLVIHTLAEEGVDFLCLETMFSAKEAALAVDVARETRLPIAVNLTYKWTKERRTGNIIYRTDWGNSPADLLEILTNNEFSGGNSLLESVSIIGVNCGAESRRDEHTGMPYAIAGIQQLRTALAETGIDGKWMMAYPNAGMPKLDENHNTVYTQTPTEMASHIPELIETGAYLIGGCCGTTPTHIKAFREAIASYRSAPVP</sequence>
<reference evidence="6" key="1">
    <citation type="submission" date="2023-03" db="EMBL/GenBank/DDBJ databases">
        <authorList>
            <person name="Steffen K."/>
            <person name="Cardenas P."/>
        </authorList>
    </citation>
    <scope>NUCLEOTIDE SEQUENCE</scope>
</reference>
<name>A0AA35SRM3_GEOBA</name>
<dbReference type="SUPFAM" id="SSF53067">
    <property type="entry name" value="Actin-like ATPase domain"/>
    <property type="match status" value="1"/>
</dbReference>
<accession>A0AA35SRM3</accession>
<evidence type="ECO:0000256" key="1">
    <source>
        <dbReference type="ARBA" id="ARBA00022603"/>
    </source>
</evidence>
<dbReference type="InterPro" id="IPR003726">
    <property type="entry name" value="HCY_dom"/>
</dbReference>
<dbReference type="InterPro" id="IPR043129">
    <property type="entry name" value="ATPase_NBD"/>
</dbReference>